<dbReference type="Gene3D" id="2.115.10.20">
    <property type="entry name" value="Glycosyl hydrolase domain, family 43"/>
    <property type="match status" value="1"/>
</dbReference>
<dbReference type="PANTHER" id="PTHR43101">
    <property type="entry name" value="BETA-FRUCTOSIDASE"/>
    <property type="match status" value="1"/>
</dbReference>
<evidence type="ECO:0000256" key="3">
    <source>
        <dbReference type="ARBA" id="ARBA00022801"/>
    </source>
</evidence>
<dbReference type="InterPro" id="IPR013148">
    <property type="entry name" value="Glyco_hydro_32_N"/>
</dbReference>
<comment type="caution">
    <text evidence="6">The sequence shown here is derived from an EMBL/GenBank/DDBJ whole genome shotgun (WGS) entry which is preliminary data.</text>
</comment>
<feature type="domain" description="Glycosyl hydrolase family 32 N-terminal" evidence="5">
    <location>
        <begin position="18"/>
        <end position="289"/>
    </location>
</feature>
<dbReference type="GO" id="GO:0004564">
    <property type="term" value="F:beta-fructofuranosidase activity"/>
    <property type="evidence" value="ECO:0007669"/>
    <property type="project" value="UniProtKB-EC"/>
</dbReference>
<dbReference type="GO" id="GO:0005975">
    <property type="term" value="P:carbohydrate metabolic process"/>
    <property type="evidence" value="ECO:0007669"/>
    <property type="project" value="InterPro"/>
</dbReference>
<organism evidence="6 7">
    <name type="scientific">Salana multivorans</name>
    <dbReference type="NCBI Taxonomy" id="120377"/>
    <lineage>
        <taxon>Bacteria</taxon>
        <taxon>Bacillati</taxon>
        <taxon>Actinomycetota</taxon>
        <taxon>Actinomycetes</taxon>
        <taxon>Micrococcales</taxon>
        <taxon>Beutenbergiaceae</taxon>
        <taxon>Salana</taxon>
    </lineage>
</organism>
<evidence type="ECO:0000256" key="4">
    <source>
        <dbReference type="ARBA" id="ARBA00023295"/>
    </source>
</evidence>
<name>A0A3N2DAF0_9MICO</name>
<dbReference type="Pfam" id="PF00251">
    <property type="entry name" value="Glyco_hydro_32N"/>
    <property type="match status" value="1"/>
</dbReference>
<accession>A0A3N2DAF0</accession>
<evidence type="ECO:0000256" key="2">
    <source>
        <dbReference type="ARBA" id="ARBA00012758"/>
    </source>
</evidence>
<dbReference type="InterPro" id="IPR023296">
    <property type="entry name" value="Glyco_hydro_beta-prop_sf"/>
</dbReference>
<protein>
    <recommendedName>
        <fullName evidence="2">beta-fructofuranosidase</fullName>
        <ecNumber evidence="2">3.2.1.26</ecNumber>
    </recommendedName>
</protein>
<keyword evidence="4" id="KW-0326">Glycosidase</keyword>
<dbReference type="PANTHER" id="PTHR43101:SF1">
    <property type="entry name" value="BETA-FRUCTOSIDASE"/>
    <property type="match status" value="1"/>
</dbReference>
<dbReference type="EC" id="3.2.1.26" evidence="2"/>
<comment type="similarity">
    <text evidence="1">Belongs to the glycosyl hydrolase 32 family.</text>
</comment>
<dbReference type="OrthoDB" id="9759709at2"/>
<proteinExistence type="inferred from homology"/>
<dbReference type="SMART" id="SM00640">
    <property type="entry name" value="Glyco_32"/>
    <property type="match status" value="1"/>
</dbReference>
<dbReference type="CDD" id="cd18609">
    <property type="entry name" value="GH32-like"/>
    <property type="match status" value="1"/>
</dbReference>
<evidence type="ECO:0000259" key="5">
    <source>
        <dbReference type="Pfam" id="PF00251"/>
    </source>
</evidence>
<dbReference type="InterPro" id="IPR051214">
    <property type="entry name" value="GH32_Enzymes"/>
</dbReference>
<keyword evidence="3" id="KW-0378">Hydrolase</keyword>
<reference evidence="6 7" key="1">
    <citation type="submission" date="2018-11" db="EMBL/GenBank/DDBJ databases">
        <title>Sequencing the genomes of 1000 actinobacteria strains.</title>
        <authorList>
            <person name="Klenk H.-P."/>
        </authorList>
    </citation>
    <scope>NUCLEOTIDE SEQUENCE [LARGE SCALE GENOMIC DNA]</scope>
    <source>
        <strain evidence="6 7">DSM 13521</strain>
    </source>
</reference>
<dbReference type="Proteomes" id="UP000275356">
    <property type="component" value="Unassembled WGS sequence"/>
</dbReference>
<evidence type="ECO:0000256" key="1">
    <source>
        <dbReference type="ARBA" id="ARBA00009902"/>
    </source>
</evidence>
<keyword evidence="7" id="KW-1185">Reference proteome</keyword>
<dbReference type="InterPro" id="IPR001362">
    <property type="entry name" value="Glyco_hydro_32"/>
</dbReference>
<dbReference type="AlphaFoldDB" id="A0A3N2DAF0"/>
<dbReference type="EMBL" id="RKHQ01000001">
    <property type="protein sequence ID" value="ROR96759.1"/>
    <property type="molecule type" value="Genomic_DNA"/>
</dbReference>
<gene>
    <name evidence="6" type="ORF">EDD28_1350</name>
</gene>
<evidence type="ECO:0000313" key="7">
    <source>
        <dbReference type="Proteomes" id="UP000275356"/>
    </source>
</evidence>
<sequence length="329" mass="37044">MLLLDDHWTWDFWTTRDRDVYHLFYLKAPKSLGDPDLRHVNARVGHATSTDLRTWSELPDALGPGAVGSWDDLATWTGSVLEESGTWYMFYTGVDRRDGGATQRIGVATSDDLVTWTKHPEPVLTLDERWYQGRVPGWESIDWRDPWVYWSPEHGEHRMLLTARGTAGTVDERGVIGRARARTLLDWEAIPPALAPREFGHMEVPQLVEERGTWYLSYSVYGDQHSHRRLRRAARETGTHYVMGPSEDGPWSSPGDRFLCGGDGELYAGRFERDPDGRLVFLAFLQWVDGGPFVGGLSDPIPVLVETDGTLRLERSAIDLPAAASVPAS</sequence>
<evidence type="ECO:0000313" key="6">
    <source>
        <dbReference type="EMBL" id="ROR96759.1"/>
    </source>
</evidence>
<dbReference type="RefSeq" id="WP_123738895.1">
    <property type="nucleotide sequence ID" value="NZ_RKHQ01000001.1"/>
</dbReference>
<dbReference type="SUPFAM" id="SSF75005">
    <property type="entry name" value="Arabinanase/levansucrase/invertase"/>
    <property type="match status" value="1"/>
</dbReference>